<reference evidence="4" key="1">
    <citation type="journal article" date="2017" name="BMC Genomics">
        <title>Gapless genome assembly of Colletotrichum higginsianum reveals chromosome structure and association of transposable elements with secondary metabolite gene clusters.</title>
        <authorList>
            <person name="Dallery J.-F."/>
            <person name="Lapalu N."/>
            <person name="Zampounis A."/>
            <person name="Pigne S."/>
            <person name="Luyten I."/>
            <person name="Amselem J."/>
            <person name="Wittenberg A.H.J."/>
            <person name="Zhou S."/>
            <person name="de Queiroz M.V."/>
            <person name="Robin G.P."/>
            <person name="Auger A."/>
            <person name="Hainaut M."/>
            <person name="Henrissat B."/>
            <person name="Kim K.-T."/>
            <person name="Lee Y.-H."/>
            <person name="Lespinet O."/>
            <person name="Schwartz D.C."/>
            <person name="Thon M.R."/>
            <person name="O'Connell R.J."/>
        </authorList>
    </citation>
    <scope>NUCLEOTIDE SEQUENCE [LARGE SCALE GENOMIC DNA]</scope>
    <source>
        <strain evidence="4">IMI 349063</strain>
    </source>
</reference>
<accession>A0A1B7XRY2</accession>
<feature type="compositionally biased region" description="Basic and acidic residues" evidence="1">
    <location>
        <begin position="294"/>
        <end position="308"/>
    </location>
</feature>
<evidence type="ECO:0000313" key="3">
    <source>
        <dbReference type="EMBL" id="OBR02500.1"/>
    </source>
</evidence>
<feature type="compositionally biased region" description="Polar residues" evidence="1">
    <location>
        <begin position="1"/>
        <end position="25"/>
    </location>
</feature>
<dbReference type="AlphaFoldDB" id="A0A1B7XRY2"/>
<dbReference type="RefSeq" id="XP_018151018.1">
    <property type="nucleotide sequence ID" value="XM_018308700.1"/>
</dbReference>
<dbReference type="Pfam" id="PF12766">
    <property type="entry name" value="Pyridox_oxase_2"/>
    <property type="match status" value="1"/>
</dbReference>
<organism evidence="3 4">
    <name type="scientific">Colletotrichum higginsianum (strain IMI 349063)</name>
    <name type="common">Crucifer anthracnose fungus</name>
    <dbReference type="NCBI Taxonomy" id="759273"/>
    <lineage>
        <taxon>Eukaryota</taxon>
        <taxon>Fungi</taxon>
        <taxon>Dikarya</taxon>
        <taxon>Ascomycota</taxon>
        <taxon>Pezizomycotina</taxon>
        <taxon>Sordariomycetes</taxon>
        <taxon>Hypocreomycetidae</taxon>
        <taxon>Glomerellales</taxon>
        <taxon>Glomerellaceae</taxon>
        <taxon>Colletotrichum</taxon>
        <taxon>Colletotrichum destructivum species complex</taxon>
    </lineage>
</organism>
<sequence>MSAVRNLTSRRISQLSHHLATSSPRAMSSAQGSASPGPAPWRAAFLENVTAMASPEFSLATLHSAPSTAAAAAGAGAGAVPRLRTVIFRGLWASLPVNPKNTADLNPPAYESDLLTLTTDARMAKVPDLFGGSSASSSGGGGPVEACFWTDAKVQWRVRGEAYILGPDVEREASTAVRDTLLARMRRVSDKTADDGWSFAREVTAHFGNLSPMMRGTFRNPEPGTPRGANPPGDQLKLGQKVEDLHDEVARANFRVVVIVPTEVDQTDLSNAEDPRRWLYRFVGAAADGEPADGAERSNGWEKVELWP</sequence>
<feature type="region of interest" description="Disordered" evidence="1">
    <location>
        <begin position="289"/>
        <end position="308"/>
    </location>
</feature>
<dbReference type="PANTHER" id="PTHR28243">
    <property type="entry name" value="AGL049CP"/>
    <property type="match status" value="1"/>
</dbReference>
<keyword evidence="4" id="KW-1185">Reference proteome</keyword>
<dbReference type="OrthoDB" id="5394411at2759"/>
<dbReference type="InterPro" id="IPR024624">
    <property type="entry name" value="Pyridox_Oxase_Alr4036_FMN-bd"/>
</dbReference>
<proteinExistence type="predicted"/>
<evidence type="ECO:0000259" key="2">
    <source>
        <dbReference type="Pfam" id="PF12766"/>
    </source>
</evidence>
<dbReference type="VEuPathDB" id="FungiDB:CH63R_13726"/>
<feature type="compositionally biased region" description="Low complexity" evidence="1">
    <location>
        <begin position="26"/>
        <end position="36"/>
    </location>
</feature>
<protein>
    <submittedName>
        <fullName evidence="3">Zn 2cys6 transcription factor</fullName>
    </submittedName>
</protein>
<dbReference type="Gene3D" id="2.30.110.10">
    <property type="entry name" value="Electron Transport, Fmn-binding Protein, Chain A"/>
    <property type="match status" value="1"/>
</dbReference>
<evidence type="ECO:0000256" key="1">
    <source>
        <dbReference type="SAM" id="MobiDB-lite"/>
    </source>
</evidence>
<comment type="caution">
    <text evidence="3">The sequence shown here is derived from an EMBL/GenBank/DDBJ whole genome shotgun (WGS) entry which is preliminary data.</text>
</comment>
<dbReference type="Proteomes" id="UP000092177">
    <property type="component" value="Chromosome 10"/>
</dbReference>
<dbReference type="PANTHER" id="PTHR28243:SF1">
    <property type="entry name" value="PYRIDOXAMINE 5'-PHOSPHATE OXIDASE ALR4036 FAMILY FMN-BINDING DOMAIN-CONTAINING PROTEIN"/>
    <property type="match status" value="1"/>
</dbReference>
<gene>
    <name evidence="3" type="ORF">CH63R_13726</name>
</gene>
<dbReference type="KEGG" id="chig:CH63R_13726"/>
<dbReference type="SUPFAM" id="SSF50475">
    <property type="entry name" value="FMN-binding split barrel"/>
    <property type="match status" value="1"/>
</dbReference>
<evidence type="ECO:0000313" key="4">
    <source>
        <dbReference type="Proteomes" id="UP000092177"/>
    </source>
</evidence>
<dbReference type="GO" id="GO:0010181">
    <property type="term" value="F:FMN binding"/>
    <property type="evidence" value="ECO:0007669"/>
    <property type="project" value="InterPro"/>
</dbReference>
<dbReference type="EMBL" id="LTAN01000010">
    <property type="protein sequence ID" value="OBR02500.1"/>
    <property type="molecule type" value="Genomic_DNA"/>
</dbReference>
<name>A0A1B7XRY2_COLHI</name>
<dbReference type="GeneID" id="28872807"/>
<dbReference type="InterPro" id="IPR012349">
    <property type="entry name" value="Split_barrel_FMN-bd"/>
</dbReference>
<feature type="region of interest" description="Disordered" evidence="1">
    <location>
        <begin position="1"/>
        <end position="39"/>
    </location>
</feature>
<feature type="domain" description="Pyridoxamine 5'-phosphate oxidase Alr4036 family FMN-binding" evidence="2">
    <location>
        <begin position="39"/>
        <end position="165"/>
    </location>
</feature>